<dbReference type="EMBL" id="JBHSGA010000018">
    <property type="protein sequence ID" value="MFC4528237.1"/>
    <property type="molecule type" value="Genomic_DNA"/>
</dbReference>
<keyword evidence="2" id="KW-1185">Reference proteome</keyword>
<accession>A0ABV9C6B4</accession>
<dbReference type="Proteomes" id="UP001595961">
    <property type="component" value="Unassembled WGS sequence"/>
</dbReference>
<organism evidence="1 2">
    <name type="scientific">Dyella halodurans</name>
    <dbReference type="NCBI Taxonomy" id="1920171"/>
    <lineage>
        <taxon>Bacteria</taxon>
        <taxon>Pseudomonadati</taxon>
        <taxon>Pseudomonadota</taxon>
        <taxon>Gammaproteobacteria</taxon>
        <taxon>Lysobacterales</taxon>
        <taxon>Rhodanobacteraceae</taxon>
        <taxon>Dyella</taxon>
    </lineage>
</organism>
<proteinExistence type="predicted"/>
<evidence type="ECO:0008006" key="3">
    <source>
        <dbReference type="Google" id="ProtNLM"/>
    </source>
</evidence>
<evidence type="ECO:0000313" key="1">
    <source>
        <dbReference type="EMBL" id="MFC4528237.1"/>
    </source>
</evidence>
<reference evidence="2" key="1">
    <citation type="journal article" date="2019" name="Int. J. Syst. Evol. Microbiol.">
        <title>The Global Catalogue of Microorganisms (GCM) 10K type strain sequencing project: providing services to taxonomists for standard genome sequencing and annotation.</title>
        <authorList>
            <consortium name="The Broad Institute Genomics Platform"/>
            <consortium name="The Broad Institute Genome Sequencing Center for Infectious Disease"/>
            <person name="Wu L."/>
            <person name="Ma J."/>
        </authorList>
    </citation>
    <scope>NUCLEOTIDE SEQUENCE [LARGE SCALE GENOMIC DNA]</scope>
    <source>
        <strain evidence="2">CCM 4481</strain>
    </source>
</reference>
<name>A0ABV9C6B4_9GAMM</name>
<comment type="caution">
    <text evidence="1">The sequence shown here is derived from an EMBL/GenBank/DDBJ whole genome shotgun (WGS) entry which is preliminary data.</text>
</comment>
<protein>
    <recommendedName>
        <fullName evidence="3">Filamentous hemagglutinin</fullName>
    </recommendedName>
</protein>
<feature type="non-terminal residue" evidence="1">
    <location>
        <position position="1"/>
    </location>
</feature>
<evidence type="ECO:0000313" key="2">
    <source>
        <dbReference type="Proteomes" id="UP001595961"/>
    </source>
</evidence>
<sequence>AAQAMTLGSVTSGGGLNAMAGTNLTAGSLNSGGNATLTATAGTLQITNALTTAGTATLQSALDANVANANIGGNLAIDSTNGTVTLAQAVVGGSSQLDAGSDVNVGSFQGGNGLTTQSGGATTLGAVTLTGGSLRSTAGSTLFAQQIDAQNGSATLNAGTSLAATSIAASEDVGLQAGSTVQTSQVQAGHDINVNAGSDVSMYDSTAGHDMTVNSGGVLTINDATAGDAVSLSAQQMTFNNVQAPNSIYLLARDGNIIATSLRTRDAYALASGDIELDAGYIGDRINLEASDITAQVIQTSTGQPLYSVLSGYQGGVAGRIVVTADAPQDWMIDRLAAVNAALATTAPNVDMASAHIEQTMSVKMPDAYVWMNQHSAILLPATVQLMQPTYDFQFHQDGVHTLTDAFIIRYSFGDDTQTPNYVAVHDWLAPDYLGESALRFNGRMLTDQTDDRGDDQVTKHAVPAWIGTDNSQLVQPADEHSTAVNINAPE</sequence>
<gene>
    <name evidence="1" type="ORF">ACFO5W_16460</name>
</gene>
<dbReference type="RefSeq" id="WP_380004799.1">
    <property type="nucleotide sequence ID" value="NZ_JBHSGA010000018.1"/>
</dbReference>